<proteinExistence type="inferred from homology"/>
<comment type="caution">
    <text evidence="3">The sequence shown here is derived from an EMBL/GenBank/DDBJ whole genome shotgun (WGS) entry which is preliminary data.</text>
</comment>
<evidence type="ECO:0000259" key="2">
    <source>
        <dbReference type="Pfam" id="PF00582"/>
    </source>
</evidence>
<dbReference type="InterPro" id="IPR006016">
    <property type="entry name" value="UspA"/>
</dbReference>
<organism evidence="3 4">
    <name type="scientific">Thermonema lapsum</name>
    <dbReference type="NCBI Taxonomy" id="28195"/>
    <lineage>
        <taxon>Bacteria</taxon>
        <taxon>Pseudomonadati</taxon>
        <taxon>Bacteroidota</taxon>
        <taxon>Cytophagia</taxon>
        <taxon>Cytophagales</taxon>
        <taxon>Thermonemataceae</taxon>
        <taxon>Thermonema</taxon>
    </lineage>
</organism>
<dbReference type="PRINTS" id="PR01438">
    <property type="entry name" value="UNVRSLSTRESS"/>
</dbReference>
<dbReference type="RefSeq" id="WP_166918383.1">
    <property type="nucleotide sequence ID" value="NZ_JAASRN010000001.1"/>
</dbReference>
<reference evidence="3 4" key="1">
    <citation type="submission" date="2020-03" db="EMBL/GenBank/DDBJ databases">
        <title>Genomic Encyclopedia of Type Strains, Phase IV (KMG-IV): sequencing the most valuable type-strain genomes for metagenomic binning, comparative biology and taxonomic classification.</title>
        <authorList>
            <person name="Goeker M."/>
        </authorList>
    </citation>
    <scope>NUCLEOTIDE SEQUENCE [LARGE SCALE GENOMIC DNA]</scope>
    <source>
        <strain evidence="3 4">DSM 5718</strain>
    </source>
</reference>
<name>A0A846MNF7_9BACT</name>
<dbReference type="InterPro" id="IPR014729">
    <property type="entry name" value="Rossmann-like_a/b/a_fold"/>
</dbReference>
<dbReference type="Gene3D" id="3.40.50.620">
    <property type="entry name" value="HUPs"/>
    <property type="match status" value="2"/>
</dbReference>
<evidence type="ECO:0000313" key="3">
    <source>
        <dbReference type="EMBL" id="NIK73108.1"/>
    </source>
</evidence>
<dbReference type="AlphaFoldDB" id="A0A846MNF7"/>
<accession>A0A846MNF7</accession>
<comment type="similarity">
    <text evidence="1">Belongs to the universal stress protein A family.</text>
</comment>
<evidence type="ECO:0000313" key="4">
    <source>
        <dbReference type="Proteomes" id="UP000537126"/>
    </source>
</evidence>
<evidence type="ECO:0000256" key="1">
    <source>
        <dbReference type="ARBA" id="ARBA00008791"/>
    </source>
</evidence>
<dbReference type="PANTHER" id="PTHR46268:SF6">
    <property type="entry name" value="UNIVERSAL STRESS PROTEIN UP12"/>
    <property type="match status" value="1"/>
</dbReference>
<dbReference type="InterPro" id="IPR006015">
    <property type="entry name" value="Universal_stress_UspA"/>
</dbReference>
<protein>
    <submittedName>
        <fullName evidence="3">Nucleotide-binding universal stress UspA family protein</fullName>
    </submittedName>
</protein>
<dbReference type="EMBL" id="JAASRN010000001">
    <property type="protein sequence ID" value="NIK73108.1"/>
    <property type="molecule type" value="Genomic_DNA"/>
</dbReference>
<dbReference type="PANTHER" id="PTHR46268">
    <property type="entry name" value="STRESS RESPONSE PROTEIN NHAX"/>
    <property type="match status" value="1"/>
</dbReference>
<dbReference type="Proteomes" id="UP000537126">
    <property type="component" value="Unassembled WGS sequence"/>
</dbReference>
<feature type="domain" description="UspA" evidence="2">
    <location>
        <begin position="1"/>
        <end position="139"/>
    </location>
</feature>
<feature type="domain" description="UspA" evidence="2">
    <location>
        <begin position="162"/>
        <end position="273"/>
    </location>
</feature>
<dbReference type="SUPFAM" id="SSF52402">
    <property type="entry name" value="Adenine nucleotide alpha hydrolases-like"/>
    <property type="match status" value="2"/>
</dbReference>
<dbReference type="Pfam" id="PF00582">
    <property type="entry name" value="Usp"/>
    <property type="match status" value="2"/>
</dbReference>
<dbReference type="CDD" id="cd00293">
    <property type="entry name" value="USP-like"/>
    <property type="match status" value="2"/>
</dbReference>
<sequence>MKKILVPTDFSEHAQKALDFAVFIARRSGASLSLLHAYHIPYRTSESVMASNKIYEILKEDSEKNLADLQAKIKKEHPQIEVETISHRGDVKNFITNKANDFDLIVMGTKGASDFENVVFGSTTATVLNNAPCPVLAVPVLAQISQINRLAYASNYEAHDLEVIDRLCEFALIFGAEIHVVHFVEPEFDDFEELIRYRGFEIVVKEKIAYPHLYVHKVATEDFNKGMSEFAEKQNISLLAMLTHKRSFLEKLFLPSLTKEIVMQSPIPVLAFRSNH</sequence>
<gene>
    <name evidence="3" type="ORF">FHS56_000594</name>
</gene>
<keyword evidence="4" id="KW-1185">Reference proteome</keyword>